<evidence type="ECO:0000313" key="4">
    <source>
        <dbReference type="ZFIN" id="ZDB-GENE-070705-551"/>
    </source>
</evidence>
<dbReference type="Proteomes" id="UP000000437">
    <property type="component" value="Chromosome 5"/>
</dbReference>
<dbReference type="Bgee" id="ENSDARG00000093985">
    <property type="expression patterns" value="Expressed in mature ovarian follicle and 5 other cell types or tissues"/>
</dbReference>
<dbReference type="EMBL" id="BX005445">
    <property type="status" value="NOT_ANNOTATED_CDS"/>
    <property type="molecule type" value="Genomic_DNA"/>
</dbReference>
<evidence type="ECO:0000313" key="3">
    <source>
        <dbReference type="RefSeq" id="NP_001121846.1"/>
    </source>
</evidence>
<keyword evidence="2" id="KW-1185">Reference proteome</keyword>
<reference evidence="3" key="3">
    <citation type="journal article" date="2016" name="BMC Genomics">
        <title>Gene evolution and gene expression after whole genome duplication in fish: the PhyloFish database.</title>
        <authorList>
            <person name="Pasquier J."/>
            <person name="Cabau C."/>
            <person name="Nguyen T."/>
            <person name="Jouanno E."/>
            <person name="Severac D."/>
            <person name="Braasch I."/>
            <person name="Journot L."/>
            <person name="Pontarotti P."/>
            <person name="Klopp C."/>
            <person name="Postlethwait J.H."/>
            <person name="Guiguen Y."/>
            <person name="Bobe J."/>
        </authorList>
    </citation>
    <scope>NUCLEOTIDE SEQUENCE</scope>
    <source>
        <strain evidence="3">Tuebingen</strain>
    </source>
</reference>
<dbReference type="AGR" id="ZFIN:ZDB-GENE-070705-551"/>
<evidence type="ECO:0000313" key="2">
    <source>
        <dbReference type="Proteomes" id="UP000000437"/>
    </source>
</evidence>
<dbReference type="KEGG" id="dre:100148058"/>
<dbReference type="eggNOG" id="ENOG502SZAB">
    <property type="taxonomic scope" value="Eukaryota"/>
</dbReference>
<reference evidence="3" key="4">
    <citation type="submission" date="2025-04" db="UniProtKB">
        <authorList>
            <consortium name="RefSeq"/>
        </authorList>
    </citation>
    <scope>IDENTIFICATION</scope>
    <source>
        <strain evidence="3">Tuebingen</strain>
    </source>
</reference>
<dbReference type="HOGENOM" id="CLU_1244981_0_0_1"/>
<dbReference type="GeneTree" id="ENSGT00940000158715"/>
<dbReference type="AlphaFoldDB" id="A5PM71"/>
<accession>A5PM71</accession>
<accession>A0A8M1NHY7</accession>
<gene>
    <name evidence="1 3 4" type="primary">si:dkeyp-72a4.1</name>
</gene>
<evidence type="ECO:0000313" key="1">
    <source>
        <dbReference type="Ensembl" id="ENSDARP00000113722"/>
    </source>
</evidence>
<dbReference type="OrthoDB" id="9893839at2759"/>
<dbReference type="Ensembl" id="ENSDART00000133578.2">
    <property type="protein sequence ID" value="ENSDARP00000113722.1"/>
    <property type="gene ID" value="ENSDARG00000093985.2"/>
</dbReference>
<reference evidence="1 2" key="1">
    <citation type="journal article" date="2013" name="Nature">
        <title>The zebrafish reference genome sequence and its relationship to the human genome.</title>
        <authorList>
            <consortium name="Genome Reference Consortium Zebrafish"/>
            <person name="Howe K."/>
            <person name="Clark M.D."/>
            <person name="Torroja C.F."/>
            <person name="Torrance J."/>
            <person name="Berthelot C."/>
            <person name="Muffato M."/>
            <person name="Collins J.E."/>
            <person name="Humphray S."/>
            <person name="McLaren K."/>
            <person name="Matthews L."/>
            <person name="McLaren S."/>
            <person name="Sealy I."/>
            <person name="Caccamo M."/>
            <person name="Churcher C."/>
            <person name="Scott C."/>
            <person name="Barrett J.C."/>
            <person name="Koch R."/>
            <person name="Rauch G.J."/>
            <person name="White S."/>
            <person name="Chow W."/>
            <person name="Kilian B."/>
            <person name="Quintais L.T."/>
            <person name="Guerra-Assuncao J.A."/>
            <person name="Zhou Y."/>
            <person name="Gu Y."/>
            <person name="Yen J."/>
            <person name="Vogel J.H."/>
            <person name="Eyre T."/>
            <person name="Redmond S."/>
            <person name="Banerjee R."/>
            <person name="Chi J."/>
            <person name="Fu B."/>
            <person name="Langley E."/>
            <person name="Maguire S.F."/>
            <person name="Laird G.K."/>
            <person name="Lloyd D."/>
            <person name="Kenyon E."/>
            <person name="Donaldson S."/>
            <person name="Sehra H."/>
            <person name="Almeida-King J."/>
            <person name="Loveland J."/>
            <person name="Trevanion S."/>
            <person name="Jones M."/>
            <person name="Quail M."/>
            <person name="Willey D."/>
            <person name="Hunt A."/>
            <person name="Burton J."/>
            <person name="Sims S."/>
            <person name="McLay K."/>
            <person name="Plumb B."/>
            <person name="Davis J."/>
            <person name="Clee C."/>
            <person name="Oliver K."/>
            <person name="Clark R."/>
            <person name="Riddle C."/>
            <person name="Elliot D."/>
            <person name="Eliott D."/>
            <person name="Threadgold G."/>
            <person name="Harden G."/>
            <person name="Ware D."/>
            <person name="Begum S."/>
            <person name="Mortimore B."/>
            <person name="Mortimer B."/>
            <person name="Kerry G."/>
            <person name="Heath P."/>
            <person name="Phillimore B."/>
            <person name="Tracey A."/>
            <person name="Corby N."/>
            <person name="Dunn M."/>
            <person name="Johnson C."/>
            <person name="Wood J."/>
            <person name="Clark S."/>
            <person name="Pelan S."/>
            <person name="Griffiths G."/>
            <person name="Smith M."/>
            <person name="Glithero R."/>
            <person name="Howden P."/>
            <person name="Barker N."/>
            <person name="Lloyd C."/>
            <person name="Stevens C."/>
            <person name="Harley J."/>
            <person name="Holt K."/>
            <person name="Panagiotidis G."/>
            <person name="Lovell J."/>
            <person name="Beasley H."/>
            <person name="Henderson C."/>
            <person name="Gordon D."/>
            <person name="Auger K."/>
            <person name="Wright D."/>
            <person name="Collins J."/>
            <person name="Raisen C."/>
            <person name="Dyer L."/>
            <person name="Leung K."/>
            <person name="Robertson L."/>
            <person name="Ambridge K."/>
            <person name="Leongamornlert D."/>
            <person name="McGuire S."/>
            <person name="Gilderthorp R."/>
            <person name="Griffiths C."/>
            <person name="Manthravadi D."/>
            <person name="Nichol S."/>
            <person name="Barker G."/>
            <person name="Whitehead S."/>
            <person name="Kay M."/>
            <person name="Brown J."/>
            <person name="Murnane C."/>
            <person name="Gray E."/>
            <person name="Humphries M."/>
            <person name="Sycamore N."/>
            <person name="Barker D."/>
            <person name="Saunders D."/>
            <person name="Wallis J."/>
            <person name="Babbage A."/>
            <person name="Hammond S."/>
            <person name="Mashreghi-Mohammadi M."/>
            <person name="Barr L."/>
            <person name="Martin S."/>
            <person name="Wray P."/>
            <person name="Ellington A."/>
            <person name="Matthews N."/>
            <person name="Ellwood M."/>
            <person name="Woodmansey R."/>
            <person name="Clark G."/>
            <person name="Cooper J."/>
            <person name="Cooper J."/>
            <person name="Tromans A."/>
            <person name="Grafham D."/>
            <person name="Skuce C."/>
            <person name="Pandian R."/>
            <person name="Andrews R."/>
            <person name="Harrison E."/>
            <person name="Kimberley A."/>
            <person name="Garnett J."/>
            <person name="Fosker N."/>
            <person name="Hall R."/>
            <person name="Garner P."/>
            <person name="Kelly D."/>
            <person name="Bird C."/>
            <person name="Palmer S."/>
            <person name="Gehring I."/>
            <person name="Berger A."/>
            <person name="Dooley C.M."/>
            <person name="Ersan-Urun Z."/>
            <person name="Eser C."/>
            <person name="Geiger H."/>
            <person name="Geisler M."/>
            <person name="Karotki L."/>
            <person name="Kirn A."/>
            <person name="Konantz J."/>
            <person name="Konantz M."/>
            <person name="Oberlander M."/>
            <person name="Rudolph-Geiger S."/>
            <person name="Teucke M."/>
            <person name="Lanz C."/>
            <person name="Raddatz G."/>
            <person name="Osoegawa K."/>
            <person name="Zhu B."/>
            <person name="Rapp A."/>
            <person name="Widaa S."/>
            <person name="Langford C."/>
            <person name="Yang F."/>
            <person name="Schuster S.C."/>
            <person name="Carter N.P."/>
            <person name="Harrow J."/>
            <person name="Ning Z."/>
            <person name="Herrero J."/>
            <person name="Searle S.M."/>
            <person name="Enright A."/>
            <person name="Geisler R."/>
            <person name="Plasterk R.H."/>
            <person name="Lee C."/>
            <person name="Westerfield M."/>
            <person name="de Jong P.J."/>
            <person name="Zon L.I."/>
            <person name="Postlethwait J.H."/>
            <person name="Nusslein-Volhard C."/>
            <person name="Hubbard T.J."/>
            <person name="Roest Crollius H."/>
            <person name="Rogers J."/>
            <person name="Stemple D.L."/>
        </authorList>
    </citation>
    <scope>NUCLEOTIDE SEQUENCE [LARGE SCALE GENOMIC DNA]</scope>
    <source>
        <strain evidence="1">Tuebingen</strain>
    </source>
</reference>
<dbReference type="RefSeq" id="NP_001121846.1">
    <property type="nucleotide sequence ID" value="NM_001128374.3"/>
</dbReference>
<sequence>MQRRRNTMENPLFCSSPNQHHGWIQVSDMRSPPGHWMSCGHSCAEHAVWNPKFCVVTDYQMLLLDKEEIHPLLLQEKRTDSSKSRLLRRTISVPVETHFPGFQSHLSVDNNERASGAGEGRREDEGFLQFFTVINKRIFQSFSLSHFWPMGTACMSALTEGDSLIIRPKTKDCVFACSHLTECLVARISLYYLSSFRVFACKKLSRLVSRVTLSLQKPMRTV</sequence>
<name>A5PM71_DANRE</name>
<dbReference type="PaxDb" id="7955-ENSDARP00000113722"/>
<dbReference type="ZFIN" id="ZDB-GENE-070705-551">
    <property type="gene designation" value="si:dkeyp-72a4.1"/>
</dbReference>
<reference evidence="1" key="2">
    <citation type="submission" date="2013-08" db="UniProtKB">
        <authorList>
            <consortium name="Ensembl"/>
        </authorList>
    </citation>
    <scope>IDENTIFICATION</scope>
    <source>
        <strain evidence="1">Tuebingen</strain>
    </source>
</reference>
<organism evidence="1">
    <name type="scientific">Danio rerio</name>
    <name type="common">Zebrafish</name>
    <name type="synonym">Brachydanio rerio</name>
    <dbReference type="NCBI Taxonomy" id="7955"/>
    <lineage>
        <taxon>Eukaryota</taxon>
        <taxon>Metazoa</taxon>
        <taxon>Chordata</taxon>
        <taxon>Craniata</taxon>
        <taxon>Vertebrata</taxon>
        <taxon>Euteleostomi</taxon>
        <taxon>Actinopterygii</taxon>
        <taxon>Neopterygii</taxon>
        <taxon>Teleostei</taxon>
        <taxon>Ostariophysi</taxon>
        <taxon>Cypriniformes</taxon>
        <taxon>Danionidae</taxon>
        <taxon>Danioninae</taxon>
        <taxon>Danio</taxon>
    </lineage>
</organism>
<dbReference type="GeneID" id="100148058"/>
<proteinExistence type="predicted"/>
<protein>
    <submittedName>
        <fullName evidence="1">Si:dkeyp-72a4.1</fullName>
    </submittedName>
    <submittedName>
        <fullName evidence="3">Uncharacterized protein LOC100148058</fullName>
    </submittedName>
</protein>